<dbReference type="EMBL" id="JBIMZQ010000046">
    <property type="protein sequence ID" value="KAL3659489.1"/>
    <property type="molecule type" value="Genomic_DNA"/>
</dbReference>
<evidence type="ECO:0000313" key="2">
    <source>
        <dbReference type="Proteomes" id="UP001632037"/>
    </source>
</evidence>
<reference evidence="1 2" key="1">
    <citation type="submission" date="2024-09" db="EMBL/GenBank/DDBJ databases">
        <title>Genome sequencing and assembly of Phytophthora oleae, isolate VK10A, causative agent of rot of olive drupes.</title>
        <authorList>
            <person name="Conti Taguali S."/>
            <person name="Riolo M."/>
            <person name="La Spada F."/>
            <person name="Cacciola S.O."/>
            <person name="Dionisio G."/>
        </authorList>
    </citation>
    <scope>NUCLEOTIDE SEQUENCE [LARGE SCALE GENOMIC DNA]</scope>
    <source>
        <strain evidence="1 2">VK10A</strain>
    </source>
</reference>
<name>A0ABD3EZI9_9STRA</name>
<evidence type="ECO:0008006" key="3">
    <source>
        <dbReference type="Google" id="ProtNLM"/>
    </source>
</evidence>
<dbReference type="Proteomes" id="UP001632037">
    <property type="component" value="Unassembled WGS sequence"/>
</dbReference>
<organism evidence="1 2">
    <name type="scientific">Phytophthora oleae</name>
    <dbReference type="NCBI Taxonomy" id="2107226"/>
    <lineage>
        <taxon>Eukaryota</taxon>
        <taxon>Sar</taxon>
        <taxon>Stramenopiles</taxon>
        <taxon>Oomycota</taxon>
        <taxon>Peronosporomycetes</taxon>
        <taxon>Peronosporales</taxon>
        <taxon>Peronosporaceae</taxon>
        <taxon>Phytophthora</taxon>
    </lineage>
</organism>
<keyword evidence="2" id="KW-1185">Reference proteome</keyword>
<evidence type="ECO:0000313" key="1">
    <source>
        <dbReference type="EMBL" id="KAL3659489.1"/>
    </source>
</evidence>
<dbReference type="AlphaFoldDB" id="A0ABD3EZI9"/>
<proteinExistence type="predicted"/>
<comment type="caution">
    <text evidence="1">The sequence shown here is derived from an EMBL/GenBank/DDBJ whole genome shotgun (WGS) entry which is preliminary data.</text>
</comment>
<accession>A0ABD3EZI9</accession>
<sequence>MEAATKPARIEQHEQDPFEDSIKTQGFVLRLVACIDPKTWTLSGVMPIIYAVKAKTRKRFEDRK</sequence>
<gene>
    <name evidence="1" type="ORF">V7S43_015480</name>
</gene>
<protein>
    <recommendedName>
        <fullName evidence="3">PiggyBac transposable element-derived protein domain-containing protein</fullName>
    </recommendedName>
</protein>